<keyword evidence="2" id="KW-1185">Reference proteome</keyword>
<dbReference type="EMBL" id="KZ820754">
    <property type="protein sequence ID" value="PWN46720.1"/>
    <property type="molecule type" value="Genomic_DNA"/>
</dbReference>
<organism evidence="1 2">
    <name type="scientific">Violaceomyces palustris</name>
    <dbReference type="NCBI Taxonomy" id="1673888"/>
    <lineage>
        <taxon>Eukaryota</taxon>
        <taxon>Fungi</taxon>
        <taxon>Dikarya</taxon>
        <taxon>Basidiomycota</taxon>
        <taxon>Ustilaginomycotina</taxon>
        <taxon>Ustilaginomycetes</taxon>
        <taxon>Violaceomycetales</taxon>
        <taxon>Violaceomycetaceae</taxon>
        <taxon>Violaceomyces</taxon>
    </lineage>
</organism>
<accession>A0ACD0NLM8</accession>
<gene>
    <name evidence="1" type="ORF">IE53DRAFT_12225</name>
</gene>
<sequence>MEGGWVRRLVDERPLGDRFLITVAQKMAKRILPRRRGSNRKLGCGGYAYMLLLPSLYPRSIGGRERERERERRCGSPFPWWVRNPPQHPSHDVNPGRCLVLLFGSSSSLFRRRTDDEGWRVNESDVGSHPLSTTLGSDRNVSERSGWMEEEGERERDRER</sequence>
<protein>
    <submittedName>
        <fullName evidence="1">Uncharacterized protein</fullName>
    </submittedName>
</protein>
<evidence type="ECO:0000313" key="1">
    <source>
        <dbReference type="EMBL" id="PWN46720.1"/>
    </source>
</evidence>
<proteinExistence type="predicted"/>
<name>A0ACD0NLM8_9BASI</name>
<evidence type="ECO:0000313" key="2">
    <source>
        <dbReference type="Proteomes" id="UP000245626"/>
    </source>
</evidence>
<reference evidence="1 2" key="1">
    <citation type="journal article" date="2018" name="Mol. Biol. Evol.">
        <title>Broad Genomic Sampling Reveals a Smut Pathogenic Ancestry of the Fungal Clade Ustilaginomycotina.</title>
        <authorList>
            <person name="Kijpornyongpan T."/>
            <person name="Mondo S.J."/>
            <person name="Barry K."/>
            <person name="Sandor L."/>
            <person name="Lee J."/>
            <person name="Lipzen A."/>
            <person name="Pangilinan J."/>
            <person name="LaButti K."/>
            <person name="Hainaut M."/>
            <person name="Henrissat B."/>
            <person name="Grigoriev I.V."/>
            <person name="Spatafora J.W."/>
            <person name="Aime M.C."/>
        </authorList>
    </citation>
    <scope>NUCLEOTIDE SEQUENCE [LARGE SCALE GENOMIC DNA]</scope>
    <source>
        <strain evidence="1 2">SA 807</strain>
    </source>
</reference>
<dbReference type="Proteomes" id="UP000245626">
    <property type="component" value="Unassembled WGS sequence"/>
</dbReference>